<keyword evidence="1" id="KW-0614">Plasmid</keyword>
<evidence type="ECO:0000313" key="1">
    <source>
        <dbReference type="EMBL" id="AYG62956.1"/>
    </source>
</evidence>
<reference evidence="1 2" key="1">
    <citation type="submission" date="2018-10" db="EMBL/GenBank/DDBJ databases">
        <title>Rhizobium etli, R. leguminosarum and a new Rhizobium genospecies from Phaseolus dumosus.</title>
        <authorList>
            <person name="Ramirez-Puebla S.T."/>
            <person name="Rogel-Hernandez M.A."/>
            <person name="Guerrero G."/>
            <person name="Ormeno-Orrillo E."/>
            <person name="Martinez-Romero J.C."/>
            <person name="Negrete-Yankelevich S."/>
            <person name="Martinez-Romero E."/>
        </authorList>
    </citation>
    <scope>NUCLEOTIDE SEQUENCE [LARGE SCALE GENOMIC DNA]</scope>
    <source>
        <strain evidence="1 2">CCGE525</strain>
        <plasmid evidence="2">prccge525c</plasmid>
    </source>
</reference>
<organism evidence="1 2">
    <name type="scientific">Rhizobium jaguaris</name>
    <dbReference type="NCBI Taxonomy" id="1312183"/>
    <lineage>
        <taxon>Bacteria</taxon>
        <taxon>Pseudomonadati</taxon>
        <taxon>Pseudomonadota</taxon>
        <taxon>Alphaproteobacteria</taxon>
        <taxon>Hyphomicrobiales</taxon>
        <taxon>Rhizobiaceae</taxon>
        <taxon>Rhizobium/Agrobacterium group</taxon>
        <taxon>Rhizobium</taxon>
    </lineage>
</organism>
<protein>
    <submittedName>
        <fullName evidence="1">Uncharacterized protein</fullName>
    </submittedName>
</protein>
<keyword evidence="2" id="KW-1185">Reference proteome</keyword>
<proteinExistence type="predicted"/>
<dbReference type="Proteomes" id="UP000282195">
    <property type="component" value="Plasmid pRCCGE525c"/>
</dbReference>
<accession>A0A387G617</accession>
<sequence>MATLSVPHMVKAAEVTDWQSEWSAGQVAEPVPYCKFSWDSGTGRAVEFDYGPDKVAWIVTDAGWKLPKADGVKVSIVGRKATWHVTARALDQTSVLLSSAPEDAQTTKDILRHAMAGMADVELRFPASSRSWLVPLSRIYPMHSTFADCLAHLSVSPPAGSDSNAGSPF</sequence>
<dbReference type="KEGG" id="rjg:CCGE525_30025"/>
<name>A0A387G617_9HYPH</name>
<dbReference type="OrthoDB" id="8382933at2"/>
<dbReference type="AlphaFoldDB" id="A0A387G617"/>
<gene>
    <name evidence="1" type="ORF">CCGE525_30025</name>
</gene>
<geneLocation type="plasmid" evidence="2">
    <name>prccge525c</name>
</geneLocation>
<dbReference type="EMBL" id="CP032695">
    <property type="protein sequence ID" value="AYG62956.1"/>
    <property type="molecule type" value="Genomic_DNA"/>
</dbReference>
<evidence type="ECO:0000313" key="2">
    <source>
        <dbReference type="Proteomes" id="UP000282195"/>
    </source>
</evidence>